<dbReference type="Proteomes" id="UP000199699">
    <property type="component" value="Unassembled WGS sequence"/>
</dbReference>
<evidence type="ECO:0000313" key="2">
    <source>
        <dbReference type="Proteomes" id="UP000199699"/>
    </source>
</evidence>
<name>A0A1C6SV01_9ACTN</name>
<keyword evidence="2" id="KW-1185">Reference proteome</keyword>
<reference evidence="1 2" key="1">
    <citation type="submission" date="2016-06" db="EMBL/GenBank/DDBJ databases">
        <authorList>
            <person name="Kjaerup R.B."/>
            <person name="Dalgaard T.S."/>
            <person name="Juul-Madsen H.R."/>
        </authorList>
    </citation>
    <scope>NUCLEOTIDE SEQUENCE [LARGE SCALE GENOMIC DNA]</scope>
    <source>
        <strain evidence="1 2">DSM 43818</strain>
    </source>
</reference>
<protein>
    <submittedName>
        <fullName evidence="1">Uncharacterized protein</fullName>
    </submittedName>
</protein>
<dbReference type="AlphaFoldDB" id="A0A1C6SV01"/>
<sequence length="372" mass="39658">MTQEIKVNVFDRASDTTREMRVEPSWRDGGEGHTFFGIDSKSVYIDLAPAAVRELGAWLVERYGLAGWSPKRGDRVRIASGAVDAFGDTPALYGATLGEVTAGVDSDGDVQVKFLDGAHPGVERYMLPKFLTLDVKDAAPAPAPAPVFAAGTPVVIVTDDARGWAGTPARLAKGTPAVVVELSDDDATRGYVIHAMRDGALVRAHVRPSDVALTLPAETATPSAPAALKVGDVVELKPGAETEHGGGVYFKPDVTRVKVEEVPSYPGGNFIVSNVNGSGTEFNPGTGKRQYVSREFLGDPIPAAERPWAVGDEAIVTEGGVYADGFRTGERVRLTYISERVDPRDGSRQVRAASATRPDAGWYTRTSVLRRP</sequence>
<proteinExistence type="predicted"/>
<dbReference type="EMBL" id="FMHT01000003">
    <property type="protein sequence ID" value="SCL33083.1"/>
    <property type="molecule type" value="Genomic_DNA"/>
</dbReference>
<accession>A0A1C6SV01</accession>
<organism evidence="1 2">
    <name type="scientific">Micromonospora nigra</name>
    <dbReference type="NCBI Taxonomy" id="145857"/>
    <lineage>
        <taxon>Bacteria</taxon>
        <taxon>Bacillati</taxon>
        <taxon>Actinomycetota</taxon>
        <taxon>Actinomycetes</taxon>
        <taxon>Micromonosporales</taxon>
        <taxon>Micromonosporaceae</taxon>
        <taxon>Micromonospora</taxon>
    </lineage>
</organism>
<dbReference type="STRING" id="145857.GA0070616_4630"/>
<gene>
    <name evidence="1" type="ORF">GA0070616_4630</name>
</gene>
<evidence type="ECO:0000313" key="1">
    <source>
        <dbReference type="EMBL" id="SCL33083.1"/>
    </source>
</evidence>
<dbReference type="RefSeq" id="WP_091086905.1">
    <property type="nucleotide sequence ID" value="NZ_FMHT01000003.1"/>
</dbReference>
<dbReference type="OrthoDB" id="10018966at2"/>